<dbReference type="Proteomes" id="UP000255140">
    <property type="component" value="Unassembled WGS sequence"/>
</dbReference>
<evidence type="ECO:0000313" key="4">
    <source>
        <dbReference type="Proteomes" id="UP000035346"/>
    </source>
</evidence>
<dbReference type="Proteomes" id="UP000035346">
    <property type="component" value="Unassembled WGS sequence"/>
</dbReference>
<evidence type="ECO:0000313" key="2">
    <source>
        <dbReference type="EMBL" id="SUN13034.1"/>
    </source>
</evidence>
<evidence type="ECO:0000313" key="1">
    <source>
        <dbReference type="EMBL" id="KLL40525.1"/>
    </source>
</evidence>
<evidence type="ECO:0000313" key="6">
    <source>
        <dbReference type="Proteomes" id="UP000255140"/>
    </source>
</evidence>
<reference evidence="5 6" key="2">
    <citation type="submission" date="2018-06" db="EMBL/GenBank/DDBJ databases">
        <authorList>
            <consortium name="Pathogen Informatics"/>
            <person name="Doyle S."/>
        </authorList>
    </citation>
    <scope>NUCLEOTIDE SEQUENCE [LARGE SCALE GENOMIC DNA]</scope>
    <source>
        <strain evidence="2 5">NCTC8185</strain>
        <strain evidence="3 6">NCTC9828</strain>
    </source>
</reference>
<proteinExistence type="predicted"/>
<accession>A0A380I7F7</accession>
<dbReference type="Pfam" id="PF17318">
    <property type="entry name" value="DUF5361"/>
    <property type="match status" value="1"/>
</dbReference>
<name>A0A380I7F7_STRAG</name>
<protein>
    <submittedName>
        <fullName evidence="2">Phage protein</fullName>
    </submittedName>
</protein>
<dbReference type="RefSeq" id="WP_000909906.1">
    <property type="nucleotide sequence ID" value="NZ_CP026082.1"/>
</dbReference>
<sequence>MLKADEDALVCDLAETYNIYDYKQLPPLKVAVFSLGLREDSRIHQSLSGSNATFEKRLLAGVFDRLGMLVWMKTADGQKGKNRPEMLSSLFDNQPKDKDIKAFASGKEFENARKRFLTTLGGDS</sequence>
<dbReference type="AlphaFoldDB" id="A0A380I7F7"/>
<comment type="caution">
    <text evidence="2">The sequence shown here is derived from an EMBL/GenBank/DDBJ whole genome shotgun (WGS) entry which is preliminary data.</text>
</comment>
<dbReference type="Proteomes" id="UP000254076">
    <property type="component" value="Unassembled WGS sequence"/>
</dbReference>
<dbReference type="InterPro" id="IPR035286">
    <property type="entry name" value="DUF5361"/>
</dbReference>
<reference evidence="1 4" key="1">
    <citation type="journal article" date="2015" name="PLoS ONE">
        <title>Genomic analysis reveals the molecular basis for capsule loss in the group B streptococcus population.</title>
        <authorList>
            <consortium name="DEVANI Consortium"/>
            <person name="Rosini R."/>
            <person name="Campisi E."/>
            <person name="De Chiara M."/>
            <person name="Tettelin H."/>
            <person name="Rinaudo D."/>
            <person name="Toniolo C."/>
            <person name="Metruccio M."/>
            <person name="Guidotti S."/>
            <person name="Sorensen U.B."/>
            <person name="Kilian M."/>
            <person name="Ramirez M."/>
            <person name="Janulczyk R."/>
            <person name="Donati C."/>
            <person name="Grandi G."/>
            <person name="Margarit I."/>
        </authorList>
    </citation>
    <scope>NUCLEOTIDE SEQUENCE [LARGE SCALE GENOMIC DNA]</scope>
    <source>
        <strain evidence="1 4">DK-B-USS-215</strain>
    </source>
</reference>
<evidence type="ECO:0000313" key="3">
    <source>
        <dbReference type="EMBL" id="SUN29698.1"/>
    </source>
</evidence>
<dbReference type="EMBL" id="UHEQ01000004">
    <property type="protein sequence ID" value="SUN13034.1"/>
    <property type="molecule type" value="Genomic_DNA"/>
</dbReference>
<evidence type="ECO:0000313" key="5">
    <source>
        <dbReference type="Proteomes" id="UP000254076"/>
    </source>
</evidence>
<dbReference type="EMBL" id="LBKL01000048">
    <property type="protein sequence ID" value="KLL40525.1"/>
    <property type="molecule type" value="Genomic_DNA"/>
</dbReference>
<dbReference type="EMBL" id="UHEW01000005">
    <property type="protein sequence ID" value="SUN29698.1"/>
    <property type="molecule type" value="Genomic_DNA"/>
</dbReference>
<organism evidence="2 5">
    <name type="scientific">Streptococcus agalactiae</name>
    <dbReference type="NCBI Taxonomy" id="1311"/>
    <lineage>
        <taxon>Bacteria</taxon>
        <taxon>Bacillati</taxon>
        <taxon>Bacillota</taxon>
        <taxon>Bacilli</taxon>
        <taxon>Lactobacillales</taxon>
        <taxon>Streptococcaceae</taxon>
        <taxon>Streptococcus</taxon>
    </lineage>
</organism>
<gene>
    <name evidence="2" type="ORF">NCTC8185_00184</name>
    <name evidence="3" type="ORF">NCTC9828_01972</name>
    <name evidence="1" type="ORF">WA04_04040</name>
</gene>